<evidence type="ECO:0000313" key="3">
    <source>
        <dbReference type="Proteomes" id="UP001234989"/>
    </source>
</evidence>
<name>A0AAF0TDG7_SOLVR</name>
<protein>
    <submittedName>
        <fullName evidence="2">Uncharacterized protein</fullName>
    </submittedName>
</protein>
<feature type="compositionally biased region" description="Polar residues" evidence="1">
    <location>
        <begin position="1"/>
        <end position="16"/>
    </location>
</feature>
<proteinExistence type="predicted"/>
<organism evidence="2 3">
    <name type="scientific">Solanum verrucosum</name>
    <dbReference type="NCBI Taxonomy" id="315347"/>
    <lineage>
        <taxon>Eukaryota</taxon>
        <taxon>Viridiplantae</taxon>
        <taxon>Streptophyta</taxon>
        <taxon>Embryophyta</taxon>
        <taxon>Tracheophyta</taxon>
        <taxon>Spermatophyta</taxon>
        <taxon>Magnoliopsida</taxon>
        <taxon>eudicotyledons</taxon>
        <taxon>Gunneridae</taxon>
        <taxon>Pentapetalae</taxon>
        <taxon>asterids</taxon>
        <taxon>lamiids</taxon>
        <taxon>Solanales</taxon>
        <taxon>Solanaceae</taxon>
        <taxon>Solanoideae</taxon>
        <taxon>Solaneae</taxon>
        <taxon>Solanum</taxon>
    </lineage>
</organism>
<evidence type="ECO:0000256" key="1">
    <source>
        <dbReference type="SAM" id="MobiDB-lite"/>
    </source>
</evidence>
<reference evidence="2" key="1">
    <citation type="submission" date="2023-08" db="EMBL/GenBank/DDBJ databases">
        <title>A de novo genome assembly of Solanum verrucosum Schlechtendal, a Mexican diploid species geographically isolated from the other diploid A-genome species in potato relatives.</title>
        <authorList>
            <person name="Hosaka K."/>
        </authorList>
    </citation>
    <scope>NUCLEOTIDE SEQUENCE</scope>
    <source>
        <tissue evidence="2">Young leaves</tissue>
    </source>
</reference>
<sequence>MLGQTPQHPNKNTTGENKIAESSGMQRGSTLTLKCSTRSTANRMLALGTCVCIIIRCRPTGISTLNVRTQVPRINIQYAVDPAEHSRVSAELRKPGQGFAWGQKWSPGAGPA</sequence>
<dbReference type="EMBL" id="CP133613">
    <property type="protein sequence ID" value="WMV14499.1"/>
    <property type="molecule type" value="Genomic_DNA"/>
</dbReference>
<dbReference type="Proteomes" id="UP001234989">
    <property type="component" value="Chromosome 2"/>
</dbReference>
<keyword evidence="3" id="KW-1185">Reference proteome</keyword>
<dbReference type="AlphaFoldDB" id="A0AAF0TDG7"/>
<feature type="region of interest" description="Disordered" evidence="1">
    <location>
        <begin position="1"/>
        <end position="30"/>
    </location>
</feature>
<gene>
    <name evidence="2" type="ORF">MTR67_007884</name>
</gene>
<accession>A0AAF0TDG7</accession>
<evidence type="ECO:0000313" key="2">
    <source>
        <dbReference type="EMBL" id="WMV14499.1"/>
    </source>
</evidence>